<evidence type="ECO:0000313" key="2">
    <source>
        <dbReference type="Proteomes" id="UP000092498"/>
    </source>
</evidence>
<dbReference type="Pfam" id="PF00300">
    <property type="entry name" value="His_Phos_1"/>
    <property type="match status" value="1"/>
</dbReference>
<dbReference type="InterPro" id="IPR029033">
    <property type="entry name" value="His_PPase_superfam"/>
</dbReference>
<dbReference type="GO" id="GO:0016791">
    <property type="term" value="F:phosphatase activity"/>
    <property type="evidence" value="ECO:0007669"/>
    <property type="project" value="TreeGrafter"/>
</dbReference>
<dbReference type="KEGG" id="cbot:ATE48_00130"/>
<name>A0A1B1AD10_9PROT</name>
<dbReference type="CDD" id="cd07067">
    <property type="entry name" value="HP_PGM_like"/>
    <property type="match status" value="1"/>
</dbReference>
<dbReference type="STRING" id="1759059.ATE48_00130"/>
<evidence type="ECO:0000313" key="1">
    <source>
        <dbReference type="EMBL" id="ANP44440.1"/>
    </source>
</evidence>
<dbReference type="Proteomes" id="UP000092498">
    <property type="component" value="Chromosome"/>
</dbReference>
<dbReference type="OrthoDB" id="5729189at2"/>
<dbReference type="AlphaFoldDB" id="A0A1B1AD10"/>
<dbReference type="Gene3D" id="3.40.50.1240">
    <property type="entry name" value="Phosphoglycerate mutase-like"/>
    <property type="match status" value="1"/>
</dbReference>
<evidence type="ECO:0008006" key="3">
    <source>
        <dbReference type="Google" id="ProtNLM"/>
    </source>
</evidence>
<dbReference type="InterPro" id="IPR013078">
    <property type="entry name" value="His_Pase_superF_clade-1"/>
</dbReference>
<dbReference type="SUPFAM" id="SSF53254">
    <property type="entry name" value="Phosphoglycerate mutase-like"/>
    <property type="match status" value="1"/>
</dbReference>
<proteinExistence type="predicted"/>
<dbReference type="EMBL" id="CP013244">
    <property type="protein sequence ID" value="ANP44440.1"/>
    <property type="molecule type" value="Genomic_DNA"/>
</dbReference>
<organism evidence="1 2">
    <name type="scientific">Candidatus Viadribacter manganicus</name>
    <dbReference type="NCBI Taxonomy" id="1759059"/>
    <lineage>
        <taxon>Bacteria</taxon>
        <taxon>Pseudomonadati</taxon>
        <taxon>Pseudomonadota</taxon>
        <taxon>Alphaproteobacteria</taxon>
        <taxon>Hyphomonadales</taxon>
        <taxon>Hyphomonadaceae</taxon>
        <taxon>Candidatus Viadribacter</taxon>
    </lineage>
</organism>
<dbReference type="InterPro" id="IPR050275">
    <property type="entry name" value="PGM_Phosphatase"/>
</dbReference>
<keyword evidence="2" id="KW-1185">Reference proteome</keyword>
<dbReference type="SMART" id="SM00855">
    <property type="entry name" value="PGAM"/>
    <property type="match status" value="1"/>
</dbReference>
<gene>
    <name evidence="1" type="ORF">ATE48_00130</name>
</gene>
<sequence>MTRLFLIRHGEPEAAWGGVSNDPGLSDAGRVQAQAAADALAGFGPLDVVSSPMRRCRETAAPFEVMSGSSARVEPGVSEVVAPAGVGDRRIWLRENFPWDEGAARRKWSDVDPALRAWRDSVVAAVLVLKRDSAIFSHFIAINALASAAMKSHDTIVCVPGYASISEFAVRDGVLSLVRLGDSMVQGEVR</sequence>
<accession>A0A1B1AD10</accession>
<dbReference type="PANTHER" id="PTHR48100">
    <property type="entry name" value="BROAD-SPECIFICITY PHOSPHATASE YOR283W-RELATED"/>
    <property type="match status" value="1"/>
</dbReference>
<protein>
    <recommendedName>
        <fullName evidence="3">Histidine phosphatase family protein</fullName>
    </recommendedName>
</protein>
<dbReference type="RefSeq" id="WP_066766491.1">
    <property type="nucleotide sequence ID" value="NZ_CP013244.1"/>
</dbReference>
<dbReference type="InParanoid" id="A0A1B1AD10"/>
<reference evidence="1 2" key="1">
    <citation type="submission" date="2015-11" db="EMBL/GenBank/DDBJ databases">
        <title>Whole-Genome Sequence of Candidatus Oderbacter manganicum from the National Park Lower Oder Valley, Germany.</title>
        <authorList>
            <person name="Braun B."/>
            <person name="Liere K."/>
            <person name="Szewzyk U."/>
        </authorList>
    </citation>
    <scope>NUCLEOTIDE SEQUENCE [LARGE SCALE GENOMIC DNA]</scope>
    <source>
        <strain evidence="1 2">OTSz_A_272</strain>
    </source>
</reference>